<name>I3WBS0_THESW</name>
<dbReference type="EMBL" id="CP003185">
    <property type="protein sequence ID" value="AFK94271.1"/>
    <property type="molecule type" value="Genomic_DNA"/>
</dbReference>
<sequence>MVKEFTEQEILQGKNHVDLGEAGDFTADYLEGEGKHWIAHGTYTTSMSDQDREETLAFFLEENPENIEDMSAGEIFNMAWDIWEI</sequence>
<organism evidence="1 2">
    <name type="scientific">Thermoanaerobacterium saccharolyticum (strain DSM 8691 / JW/SL-YS485)</name>
    <dbReference type="NCBI Taxonomy" id="1094508"/>
    <lineage>
        <taxon>Bacteria</taxon>
        <taxon>Bacillati</taxon>
        <taxon>Bacillota</taxon>
        <taxon>Clostridia</taxon>
        <taxon>Thermoanaerobacterales</taxon>
        <taxon>Thermoanaerobacteraceae</taxon>
        <taxon>Thermoanaerobacterium</taxon>
    </lineage>
</organism>
<dbReference type="KEGG" id="tsh:Tsac_2724"/>
<protein>
    <submittedName>
        <fullName evidence="1">Uncharacterized protein</fullName>
    </submittedName>
</protein>
<evidence type="ECO:0000313" key="2">
    <source>
        <dbReference type="Proteomes" id="UP000006178"/>
    </source>
</evidence>
<accession>I3WBS0</accession>
<keyword evidence="1" id="KW-0614">Plasmid</keyword>
<reference evidence="1 2" key="1">
    <citation type="journal article" date="2014" name="Appl. Environ. Microbiol.">
        <title>Profile of Secreted Hydrolases, Associated Proteins, and SlpA in Thermoanaerobacterium saccharolyticum during the Degradation of Hemicellulose.</title>
        <authorList>
            <person name="Currie D.H."/>
            <person name="Guss A.M."/>
            <person name="Herring C.D."/>
            <person name="Giannone R.J."/>
            <person name="Johnson C.M."/>
            <person name="Lankford P.K."/>
            <person name="Brown S.D."/>
            <person name="Hettich R.L."/>
            <person name="Lynd L.R."/>
        </authorList>
    </citation>
    <scope>NUCLEOTIDE SEQUENCE [LARGE SCALE GENOMIC DNA]</scope>
    <source>
        <strain evidence="2">DSM 8691 / JW/SL-YS485</strain>
    </source>
</reference>
<keyword evidence="2" id="KW-1185">Reference proteome</keyword>
<gene>
    <name evidence="1" type="ordered locus">Tsac_2724</name>
</gene>
<geneLocation type="plasmid" evidence="1 2">
    <name>pMU3262</name>
</geneLocation>
<dbReference type="RefSeq" id="WP_014759542.1">
    <property type="nucleotide sequence ID" value="NC_017998.1"/>
</dbReference>
<evidence type="ECO:0000313" key="1">
    <source>
        <dbReference type="EMBL" id="AFK94271.1"/>
    </source>
</evidence>
<dbReference type="AlphaFoldDB" id="I3WBS0"/>
<dbReference type="PATRIC" id="fig|1094508.3.peg.2758"/>
<proteinExistence type="predicted"/>
<dbReference type="Proteomes" id="UP000006178">
    <property type="component" value="Plasmid pMU3262"/>
</dbReference>
<dbReference type="BioCyc" id="TSAC1094508:GLMA-2770-MONOMER"/>